<accession>A0AAU7QS30</accession>
<proteinExistence type="predicted"/>
<name>A0AAU7QS30_9FLAO</name>
<dbReference type="EMBL" id="CP157895">
    <property type="protein sequence ID" value="XBT18536.1"/>
    <property type="molecule type" value="Genomic_DNA"/>
</dbReference>
<sequence length="88" mass="10731">MYKNIYYPMYIKSSIFNIGYMNFAKIIYQNKKYFYLIFNKIIGIKILLFKKITNKMLNINDNILIKIINYNIDTYILYAKYLNTNNNI</sequence>
<dbReference type="AlphaFoldDB" id="A0AAU7QS30"/>
<reference evidence="1" key="1">
    <citation type="submission" date="2024-06" db="EMBL/GenBank/DDBJ databases">
        <title>Diversity, functionality, and evolutionary history of bacterial symbionts in false click beetles (Coleoptera, Throscidae).</title>
        <authorList>
            <person name="Wierz J.C."/>
            <person name="Malm H."/>
            <person name="Kaltenpoth M."/>
            <person name="Engl T."/>
        </authorList>
    </citation>
    <scope>NUCLEOTIDE SEQUENCE</scope>
    <source>
        <strain evidence="1">Tder</strain>
    </source>
</reference>
<gene>
    <name evidence="1" type="ORF">ABNO82_00250</name>
</gene>
<protein>
    <submittedName>
        <fullName evidence="1">Uncharacterized protein</fullName>
    </submittedName>
</protein>
<organism evidence="1">
    <name type="scientific">Candidatus Shikimatogenerans sp. Tder</name>
    <dbReference type="NCBI Taxonomy" id="3158566"/>
    <lineage>
        <taxon>Bacteria</taxon>
        <taxon>Pseudomonadati</taxon>
        <taxon>Bacteroidota</taxon>
        <taxon>Flavobacteriia</taxon>
        <taxon>Flavobacteriales</taxon>
        <taxon>Candidatus Shikimatogenerans</taxon>
    </lineage>
</organism>
<evidence type="ECO:0000313" key="1">
    <source>
        <dbReference type="EMBL" id="XBT18536.1"/>
    </source>
</evidence>